<sequence>MKSQKSEASRKSKRLAEKMTAKAKSDGSLNENTVSSKGSKAKSDVYESLNADSKKKNCENRSSSNKTAASARTARSNISRRRKEAEIEAKIKKTALEQEMLKKQQEMVDLELARKLVLIEECDEKEFGDSGEDECESVVSYKANIQKWVHDGNCPWNDKETKFQDSLQVETSQIEHKHSHQIEVAEAFSYLRLTNETEELFSTYFNEGRTPSCAKLYQELTLEQSENNGNFIVTYCIERKLSVYSH</sequence>
<dbReference type="OrthoDB" id="1902038at2759"/>
<evidence type="ECO:0000313" key="2">
    <source>
        <dbReference type="EMBL" id="CAG9772231.1"/>
    </source>
</evidence>
<dbReference type="AlphaFoldDB" id="A0A9N9N026"/>
<accession>A0A9N9N026</accession>
<gene>
    <name evidence="2" type="ORF">CEUTPL_LOCUS12650</name>
</gene>
<feature type="region of interest" description="Disordered" evidence="1">
    <location>
        <begin position="1"/>
        <end position="85"/>
    </location>
</feature>
<name>A0A9N9N026_9CUCU</name>
<keyword evidence="3" id="KW-1185">Reference proteome</keyword>
<protein>
    <submittedName>
        <fullName evidence="2">Uncharacterized protein</fullName>
    </submittedName>
</protein>
<evidence type="ECO:0000256" key="1">
    <source>
        <dbReference type="SAM" id="MobiDB-lite"/>
    </source>
</evidence>
<proteinExistence type="predicted"/>
<feature type="compositionally biased region" description="Polar residues" evidence="1">
    <location>
        <begin position="60"/>
        <end position="77"/>
    </location>
</feature>
<dbReference type="EMBL" id="OU892284">
    <property type="protein sequence ID" value="CAG9772231.1"/>
    <property type="molecule type" value="Genomic_DNA"/>
</dbReference>
<evidence type="ECO:0000313" key="3">
    <source>
        <dbReference type="Proteomes" id="UP001152799"/>
    </source>
</evidence>
<dbReference type="Proteomes" id="UP001152799">
    <property type="component" value="Chromosome 8"/>
</dbReference>
<feature type="compositionally biased region" description="Basic and acidic residues" evidence="1">
    <location>
        <begin position="1"/>
        <end position="25"/>
    </location>
</feature>
<organism evidence="2 3">
    <name type="scientific">Ceutorhynchus assimilis</name>
    <name type="common">cabbage seed weevil</name>
    <dbReference type="NCBI Taxonomy" id="467358"/>
    <lineage>
        <taxon>Eukaryota</taxon>
        <taxon>Metazoa</taxon>
        <taxon>Ecdysozoa</taxon>
        <taxon>Arthropoda</taxon>
        <taxon>Hexapoda</taxon>
        <taxon>Insecta</taxon>
        <taxon>Pterygota</taxon>
        <taxon>Neoptera</taxon>
        <taxon>Endopterygota</taxon>
        <taxon>Coleoptera</taxon>
        <taxon>Polyphaga</taxon>
        <taxon>Cucujiformia</taxon>
        <taxon>Curculionidae</taxon>
        <taxon>Ceutorhynchinae</taxon>
        <taxon>Ceutorhynchus</taxon>
    </lineage>
</organism>
<feature type="compositionally biased region" description="Polar residues" evidence="1">
    <location>
        <begin position="27"/>
        <end position="38"/>
    </location>
</feature>
<reference evidence="2" key="1">
    <citation type="submission" date="2022-01" db="EMBL/GenBank/DDBJ databases">
        <authorList>
            <person name="King R."/>
        </authorList>
    </citation>
    <scope>NUCLEOTIDE SEQUENCE</scope>
</reference>